<protein>
    <recommendedName>
        <fullName evidence="3">Lipoprotein</fullName>
    </recommendedName>
</protein>
<proteinExistence type="predicted"/>
<dbReference type="Proteomes" id="UP000427906">
    <property type="component" value="Chromosome"/>
</dbReference>
<evidence type="ECO:0000313" key="2">
    <source>
        <dbReference type="Proteomes" id="UP000427906"/>
    </source>
</evidence>
<dbReference type="OrthoDB" id="9793851at2"/>
<dbReference type="RefSeq" id="WP_155316540.1">
    <property type="nucleotide sequence ID" value="NZ_AP021874.1"/>
</dbReference>
<dbReference type="KEGG" id="dalk:DSCA_23000"/>
<gene>
    <name evidence="1" type="ORF">DSCA_23000</name>
</gene>
<accession>A0A5K7YJP1</accession>
<reference evidence="1 2" key="1">
    <citation type="submission" date="2019-11" db="EMBL/GenBank/DDBJ databases">
        <title>Comparative genomics of hydrocarbon-degrading Desulfosarcina strains.</title>
        <authorList>
            <person name="Watanabe M."/>
            <person name="Kojima H."/>
            <person name="Fukui M."/>
        </authorList>
    </citation>
    <scope>NUCLEOTIDE SEQUENCE [LARGE SCALE GENOMIC DNA]</scope>
    <source>
        <strain evidence="1 2">PL12</strain>
    </source>
</reference>
<name>A0A5K7YJP1_9BACT</name>
<evidence type="ECO:0000313" key="1">
    <source>
        <dbReference type="EMBL" id="BBO68370.1"/>
    </source>
</evidence>
<evidence type="ECO:0008006" key="3">
    <source>
        <dbReference type="Google" id="ProtNLM"/>
    </source>
</evidence>
<dbReference type="PROSITE" id="PS51257">
    <property type="entry name" value="PROKAR_LIPOPROTEIN"/>
    <property type="match status" value="1"/>
</dbReference>
<organism evidence="1 2">
    <name type="scientific">Desulfosarcina alkanivorans</name>
    <dbReference type="NCBI Taxonomy" id="571177"/>
    <lineage>
        <taxon>Bacteria</taxon>
        <taxon>Pseudomonadati</taxon>
        <taxon>Thermodesulfobacteriota</taxon>
        <taxon>Desulfobacteria</taxon>
        <taxon>Desulfobacterales</taxon>
        <taxon>Desulfosarcinaceae</taxon>
        <taxon>Desulfosarcina</taxon>
    </lineage>
</organism>
<dbReference type="AlphaFoldDB" id="A0A5K7YJP1"/>
<keyword evidence="2" id="KW-1185">Reference proteome</keyword>
<dbReference type="EMBL" id="AP021874">
    <property type="protein sequence ID" value="BBO68370.1"/>
    <property type="molecule type" value="Genomic_DNA"/>
</dbReference>
<sequence>MRVGFLASTYGKPLYAFWILITLFVCGCATTHPDIHPVSGFGDIAWQAPLSGVKDLSLLPKGGGQWKWAVRDKDPLMVGQVPVDKIEYIFIDDAFAGVDVDFSGYKNLSLLIRDLKDAFGVPTINNSSIKMMVWKPEGTTVMLRYYSKLNSGEMKYILDNVIK</sequence>